<gene>
    <name evidence="13" type="ORF">ACFSJC_02060</name>
</gene>
<keyword evidence="5" id="KW-0997">Cell inner membrane</keyword>
<evidence type="ECO:0000256" key="11">
    <source>
        <dbReference type="SAM" id="SignalP"/>
    </source>
</evidence>
<dbReference type="PROSITE" id="PS52015">
    <property type="entry name" value="TONB_CTD"/>
    <property type="match status" value="1"/>
</dbReference>
<evidence type="ECO:0000313" key="13">
    <source>
        <dbReference type="EMBL" id="MFD2110622.1"/>
    </source>
</evidence>
<feature type="compositionally biased region" description="Low complexity" evidence="10">
    <location>
        <begin position="56"/>
        <end position="72"/>
    </location>
</feature>
<evidence type="ECO:0000256" key="6">
    <source>
        <dbReference type="ARBA" id="ARBA00022692"/>
    </source>
</evidence>
<dbReference type="PANTHER" id="PTHR33446:SF2">
    <property type="entry name" value="PROTEIN TONB"/>
    <property type="match status" value="1"/>
</dbReference>
<sequence>MSRIQRCRRCIWAGIACSAVLHAAGAAALLRLGTPADPPHQGETTVPIELGMFGNPEPAAADAPATTETPGTQPSPATARDETPPSKTEPEPETETEPTDSSADHPEPPPPPIPVAPTVAPKLQPKPTPTPRPLEPNTERRSTKPHHDKAPEAKTANKTTKRPPKPTPKPKVRKAASPTNNPAPAKTKRTPDHGDTRGSGSRAQGSADGNGKGSGTSPGVSKARQQASERTYLSALQRAISRQQRYPASARRRQQTGTTTLAFVIQANGHIGQIRIVKSSGHPSIDRAALDAMRRLGRFKPIPTELNRRTWALQVPIRFDLQ</sequence>
<feature type="domain" description="TonB C-terminal" evidence="12">
    <location>
        <begin position="231"/>
        <end position="322"/>
    </location>
</feature>
<evidence type="ECO:0000256" key="7">
    <source>
        <dbReference type="ARBA" id="ARBA00022927"/>
    </source>
</evidence>
<evidence type="ECO:0000259" key="12">
    <source>
        <dbReference type="PROSITE" id="PS52015"/>
    </source>
</evidence>
<keyword evidence="14" id="KW-1185">Reference proteome</keyword>
<dbReference type="Proteomes" id="UP001597337">
    <property type="component" value="Unassembled WGS sequence"/>
</dbReference>
<dbReference type="NCBIfam" id="TIGR01352">
    <property type="entry name" value="tonB_Cterm"/>
    <property type="match status" value="1"/>
</dbReference>
<keyword evidence="3" id="KW-0813">Transport</keyword>
<keyword evidence="11" id="KW-0732">Signal</keyword>
<keyword evidence="7" id="KW-0653">Protein transport</keyword>
<evidence type="ECO:0000256" key="2">
    <source>
        <dbReference type="ARBA" id="ARBA00006555"/>
    </source>
</evidence>
<evidence type="ECO:0000256" key="10">
    <source>
        <dbReference type="SAM" id="MobiDB-lite"/>
    </source>
</evidence>
<dbReference type="InterPro" id="IPR037682">
    <property type="entry name" value="TonB_C"/>
</dbReference>
<evidence type="ECO:0000256" key="4">
    <source>
        <dbReference type="ARBA" id="ARBA00022475"/>
    </source>
</evidence>
<keyword evidence="6" id="KW-0812">Transmembrane</keyword>
<protein>
    <submittedName>
        <fullName evidence="13">Energy transducer TonB</fullName>
    </submittedName>
</protein>
<dbReference type="InterPro" id="IPR051045">
    <property type="entry name" value="TonB-dependent_transducer"/>
</dbReference>
<feature type="chain" id="PRO_5045890615" evidence="11">
    <location>
        <begin position="24"/>
        <end position="322"/>
    </location>
</feature>
<dbReference type="Gene3D" id="3.30.1150.10">
    <property type="match status" value="1"/>
</dbReference>
<evidence type="ECO:0000256" key="1">
    <source>
        <dbReference type="ARBA" id="ARBA00004383"/>
    </source>
</evidence>
<evidence type="ECO:0000256" key="5">
    <source>
        <dbReference type="ARBA" id="ARBA00022519"/>
    </source>
</evidence>
<evidence type="ECO:0000256" key="3">
    <source>
        <dbReference type="ARBA" id="ARBA00022448"/>
    </source>
</evidence>
<feature type="compositionally biased region" description="Basic residues" evidence="10">
    <location>
        <begin position="159"/>
        <end position="174"/>
    </location>
</feature>
<feature type="compositionally biased region" description="Polar residues" evidence="10">
    <location>
        <begin position="217"/>
        <end position="229"/>
    </location>
</feature>
<keyword evidence="8" id="KW-1133">Transmembrane helix</keyword>
<keyword evidence="4" id="KW-1003">Cell membrane</keyword>
<comment type="similarity">
    <text evidence="2">Belongs to the TonB family.</text>
</comment>
<dbReference type="PRINTS" id="PR01217">
    <property type="entry name" value="PRICHEXTENSN"/>
</dbReference>
<feature type="region of interest" description="Disordered" evidence="10">
    <location>
        <begin position="36"/>
        <end position="229"/>
    </location>
</feature>
<dbReference type="InterPro" id="IPR006260">
    <property type="entry name" value="TonB/TolA_C"/>
</dbReference>
<dbReference type="EMBL" id="JBHUHX010000004">
    <property type="protein sequence ID" value="MFD2110622.1"/>
    <property type="molecule type" value="Genomic_DNA"/>
</dbReference>
<feature type="signal peptide" evidence="11">
    <location>
        <begin position="1"/>
        <end position="23"/>
    </location>
</feature>
<evidence type="ECO:0000313" key="14">
    <source>
        <dbReference type="Proteomes" id="UP001597337"/>
    </source>
</evidence>
<dbReference type="PANTHER" id="PTHR33446">
    <property type="entry name" value="PROTEIN TONB-RELATED"/>
    <property type="match status" value="1"/>
</dbReference>
<evidence type="ECO:0000256" key="8">
    <source>
        <dbReference type="ARBA" id="ARBA00022989"/>
    </source>
</evidence>
<accession>A0ABW4Y370</accession>
<comment type="caution">
    <text evidence="13">The sequence shown here is derived from an EMBL/GenBank/DDBJ whole genome shotgun (WGS) entry which is preliminary data.</text>
</comment>
<evidence type="ECO:0000256" key="9">
    <source>
        <dbReference type="ARBA" id="ARBA00023136"/>
    </source>
</evidence>
<keyword evidence="9" id="KW-0472">Membrane</keyword>
<organism evidence="13 14">
    <name type="scientific">Thiorhodococcus fuscus</name>
    <dbReference type="NCBI Taxonomy" id="527200"/>
    <lineage>
        <taxon>Bacteria</taxon>
        <taxon>Pseudomonadati</taxon>
        <taxon>Pseudomonadota</taxon>
        <taxon>Gammaproteobacteria</taxon>
        <taxon>Chromatiales</taxon>
        <taxon>Chromatiaceae</taxon>
        <taxon>Thiorhodococcus</taxon>
    </lineage>
</organism>
<reference evidence="14" key="1">
    <citation type="journal article" date="2019" name="Int. J. Syst. Evol. Microbiol.">
        <title>The Global Catalogue of Microorganisms (GCM) 10K type strain sequencing project: providing services to taxonomists for standard genome sequencing and annotation.</title>
        <authorList>
            <consortium name="The Broad Institute Genomics Platform"/>
            <consortium name="The Broad Institute Genome Sequencing Center for Infectious Disease"/>
            <person name="Wu L."/>
            <person name="Ma J."/>
        </authorList>
    </citation>
    <scope>NUCLEOTIDE SEQUENCE [LARGE SCALE GENOMIC DNA]</scope>
    <source>
        <strain evidence="14">KACC 12597</strain>
    </source>
</reference>
<comment type="subcellular location">
    <subcellularLocation>
        <location evidence="1">Cell inner membrane</location>
        <topology evidence="1">Single-pass membrane protein</topology>
        <orientation evidence="1">Periplasmic side</orientation>
    </subcellularLocation>
</comment>
<dbReference type="Pfam" id="PF03544">
    <property type="entry name" value="TonB_C"/>
    <property type="match status" value="1"/>
</dbReference>
<feature type="compositionally biased region" description="Pro residues" evidence="10">
    <location>
        <begin position="124"/>
        <end position="134"/>
    </location>
</feature>
<feature type="compositionally biased region" description="Basic and acidic residues" evidence="10">
    <location>
        <begin position="79"/>
        <end position="90"/>
    </location>
</feature>
<dbReference type="SUPFAM" id="SSF74653">
    <property type="entry name" value="TolA/TonB C-terminal domain"/>
    <property type="match status" value="1"/>
</dbReference>
<proteinExistence type="inferred from homology"/>
<dbReference type="RefSeq" id="WP_386022485.1">
    <property type="nucleotide sequence ID" value="NZ_JBHUHX010000004.1"/>
</dbReference>
<name>A0ABW4Y370_9GAMM</name>